<dbReference type="GO" id="GO:0032049">
    <property type="term" value="P:cardiolipin biosynthetic process"/>
    <property type="evidence" value="ECO:0007669"/>
    <property type="project" value="TreeGrafter"/>
</dbReference>
<dbReference type="GO" id="GO:0005739">
    <property type="term" value="C:mitochondrion"/>
    <property type="evidence" value="ECO:0007669"/>
    <property type="project" value="TreeGrafter"/>
</dbReference>
<dbReference type="NCBIfam" id="TIGR01668">
    <property type="entry name" value="YqeG_hyp_ppase"/>
    <property type="match status" value="1"/>
</dbReference>
<dbReference type="InterPro" id="IPR010021">
    <property type="entry name" value="PGPP1/Gep4"/>
</dbReference>
<organism evidence="1">
    <name type="scientific">Cyberlindnera fabianii</name>
    <name type="common">Yeast</name>
    <name type="synonym">Hansenula fabianii</name>
    <dbReference type="NCBI Taxonomy" id="36022"/>
    <lineage>
        <taxon>Eukaryota</taxon>
        <taxon>Fungi</taxon>
        <taxon>Dikarya</taxon>
        <taxon>Ascomycota</taxon>
        <taxon>Saccharomycotina</taxon>
        <taxon>Saccharomycetes</taxon>
        <taxon>Phaffomycetales</taxon>
        <taxon>Phaffomycetaceae</taxon>
        <taxon>Cyberlindnera</taxon>
    </lineage>
</organism>
<dbReference type="AlphaFoldDB" id="A0A061APZ9"/>
<dbReference type="VEuPathDB" id="FungiDB:BON22_5149"/>
<dbReference type="FunFam" id="3.40.50.1000:FF:000165">
    <property type="entry name" value="HAD superfamily phosphatase"/>
    <property type="match status" value="1"/>
</dbReference>
<dbReference type="GO" id="GO:0008962">
    <property type="term" value="F:phosphatidylglycerophosphatase activity"/>
    <property type="evidence" value="ECO:0007669"/>
    <property type="project" value="InterPro"/>
</dbReference>
<dbReference type="Gene3D" id="3.40.50.1000">
    <property type="entry name" value="HAD superfamily/HAD-like"/>
    <property type="match status" value="1"/>
</dbReference>
<dbReference type="PANTHER" id="PTHR19288">
    <property type="entry name" value="4-NITROPHENYLPHOSPHATASE-RELATED"/>
    <property type="match status" value="1"/>
</dbReference>
<protein>
    <submittedName>
        <fullName evidence="1">CYFA0S03e06260g1_1</fullName>
    </submittedName>
</protein>
<dbReference type="PhylomeDB" id="A0A061APZ9"/>
<dbReference type="OrthoDB" id="198652at2759"/>
<accession>A0A061APZ9</accession>
<dbReference type="InterPro" id="IPR027706">
    <property type="entry name" value="PGP_Pase"/>
</dbReference>
<dbReference type="SUPFAM" id="SSF56784">
    <property type="entry name" value="HAD-like"/>
    <property type="match status" value="1"/>
</dbReference>
<dbReference type="EMBL" id="LK052888">
    <property type="protein sequence ID" value="CDR39702.1"/>
    <property type="molecule type" value="Genomic_DNA"/>
</dbReference>
<dbReference type="Pfam" id="PF09419">
    <property type="entry name" value="PGP_phosphatase"/>
    <property type="match status" value="1"/>
</dbReference>
<dbReference type="InterPro" id="IPR036412">
    <property type="entry name" value="HAD-like_sf"/>
</dbReference>
<evidence type="ECO:0000313" key="1">
    <source>
        <dbReference type="EMBL" id="CDR39702.1"/>
    </source>
</evidence>
<proteinExistence type="predicted"/>
<reference evidence="1" key="1">
    <citation type="journal article" date="2014" name="Genome Announc.">
        <title>Genome sequence of the yeast Cyberlindnera fabianii (Hansenula fabianii).</title>
        <authorList>
            <person name="Freel K.C."/>
            <person name="Sarilar V."/>
            <person name="Neuveglise C."/>
            <person name="Devillers H."/>
            <person name="Friedrich A."/>
            <person name="Schacherer J."/>
        </authorList>
    </citation>
    <scope>NUCLEOTIDE SEQUENCE</scope>
    <source>
        <strain evidence="1">YJS4271</strain>
    </source>
</reference>
<sequence length="231" mass="26162">MCVLRKALTATQVQHLSRLIDPVHFEMNVSATLNVFRLLVQPQLCLPHLTVSSFDKIPVPLFFSRYQTNHPQIKAIVLDKDNCFAKAHDDKVWPAYNEQWEQLRKAYPDASLLIVSNSAGTNDDKGHEQAKILEDRTGVTVLRHTTKKPGCHEEIMDYFRKKGIVEGPHQVAVVGDRLFTDMLMANMMGAWGIWVRDGVVRSESLICRIERSVYDKLTNGSSPVTPPTPRV</sequence>
<name>A0A061APZ9_CYBFA</name>
<dbReference type="InterPro" id="IPR023214">
    <property type="entry name" value="HAD_sf"/>
</dbReference>
<gene>
    <name evidence="1" type="ORF">CYFA0S_03e06260g</name>
</gene>
<dbReference type="PANTHER" id="PTHR19288:SF25">
    <property type="entry name" value="PHOSPHATIDYLGLYCEROPHOSPHATASE GEP4, MITOCHONDRIAL"/>
    <property type="match status" value="1"/>
</dbReference>